<dbReference type="AlphaFoldDB" id="A0A2H0B6C5"/>
<dbReference type="Gene3D" id="3.40.50.1010">
    <property type="entry name" value="5'-nuclease"/>
    <property type="match status" value="1"/>
</dbReference>
<reference evidence="2 3" key="1">
    <citation type="submission" date="2017-09" db="EMBL/GenBank/DDBJ databases">
        <title>Depth-based differentiation of microbial function through sediment-hosted aquifers and enrichment of novel symbionts in the deep terrestrial subsurface.</title>
        <authorList>
            <person name="Probst A.J."/>
            <person name="Ladd B."/>
            <person name="Jarett J.K."/>
            <person name="Geller-Mcgrath D.E."/>
            <person name="Sieber C.M."/>
            <person name="Emerson J.B."/>
            <person name="Anantharaman K."/>
            <person name="Thomas B.C."/>
            <person name="Malmstrom R."/>
            <person name="Stieglmeier M."/>
            <person name="Klingl A."/>
            <person name="Woyke T."/>
            <person name="Ryan C.M."/>
            <person name="Banfield J.F."/>
        </authorList>
    </citation>
    <scope>NUCLEOTIDE SEQUENCE [LARGE SCALE GENOMIC DNA]</scope>
    <source>
        <strain evidence="2">CG23_combo_of_CG06-09_8_20_14_all_47_9</strain>
    </source>
</reference>
<gene>
    <name evidence="2" type="ORF">COX09_01160</name>
</gene>
<organism evidence="2 3">
    <name type="scientific">Candidatus Beckwithbacteria bacterium CG23_combo_of_CG06-09_8_20_14_all_47_9</name>
    <dbReference type="NCBI Taxonomy" id="1974498"/>
    <lineage>
        <taxon>Bacteria</taxon>
        <taxon>Candidatus Beckwithiibacteriota</taxon>
    </lineage>
</organism>
<dbReference type="Pfam" id="PF01936">
    <property type="entry name" value="NYN"/>
    <property type="match status" value="1"/>
</dbReference>
<dbReference type="GO" id="GO:0004540">
    <property type="term" value="F:RNA nuclease activity"/>
    <property type="evidence" value="ECO:0007669"/>
    <property type="project" value="InterPro"/>
</dbReference>
<evidence type="ECO:0000313" key="2">
    <source>
        <dbReference type="EMBL" id="PIP52518.1"/>
    </source>
</evidence>
<protein>
    <recommendedName>
        <fullName evidence="1">NYN domain-containing protein</fullName>
    </recommendedName>
</protein>
<dbReference type="PANTHER" id="PTHR35458:SF8">
    <property type="entry name" value="SLR0650 PROTEIN"/>
    <property type="match status" value="1"/>
</dbReference>
<evidence type="ECO:0000259" key="1">
    <source>
        <dbReference type="Pfam" id="PF01936"/>
    </source>
</evidence>
<proteinExistence type="predicted"/>
<evidence type="ECO:0000313" key="3">
    <source>
        <dbReference type="Proteomes" id="UP000231081"/>
    </source>
</evidence>
<dbReference type="PANTHER" id="PTHR35458">
    <property type="entry name" value="SLR0755 PROTEIN"/>
    <property type="match status" value="1"/>
</dbReference>
<accession>A0A2H0B6C5</accession>
<dbReference type="EMBL" id="PCSQ01000027">
    <property type="protein sequence ID" value="PIP52518.1"/>
    <property type="molecule type" value="Genomic_DNA"/>
</dbReference>
<sequence>MNIKTYLFIDGSNLYAGQYNLFGPNNYLNFSKFIGQAEIALKVKFHKIYFYASYSPKPKNLNQKVKQYLKNEALFYKNVKSLTNLTFFNGYRSKTSGKEKEVDVKLAVDIVDKSHRGEFSKIFLISGDADFMHALLVAKRLHKDISIISLQNGIPYRFSYLFPTYVFCFNRINFFFDKKQKIKIIKLSRNFVKKIPGMHASRAS</sequence>
<dbReference type="Proteomes" id="UP000231081">
    <property type="component" value="Unassembled WGS sequence"/>
</dbReference>
<dbReference type="InterPro" id="IPR047140">
    <property type="entry name" value="LabA"/>
</dbReference>
<dbReference type="InterPro" id="IPR021139">
    <property type="entry name" value="NYN"/>
</dbReference>
<name>A0A2H0B6C5_9BACT</name>
<feature type="domain" description="NYN" evidence="1">
    <location>
        <begin position="4"/>
        <end position="151"/>
    </location>
</feature>
<comment type="caution">
    <text evidence="2">The sequence shown here is derived from an EMBL/GenBank/DDBJ whole genome shotgun (WGS) entry which is preliminary data.</text>
</comment>